<accession>A0A4P2VFP6</accession>
<dbReference type="AlphaFoldDB" id="A0A4P2VFP6"/>
<dbReference type="KEGG" id="ccai:NAS2_1607"/>
<evidence type="ECO:0000313" key="2">
    <source>
        <dbReference type="Proteomes" id="UP000509448"/>
    </source>
</evidence>
<dbReference type="Proteomes" id="UP000509448">
    <property type="component" value="Chromosome"/>
</dbReference>
<name>A0A4P2VFP6_9ARCH</name>
<dbReference type="EMBL" id="AP018732">
    <property type="protein sequence ID" value="BBE42981.1"/>
    <property type="molecule type" value="Genomic_DNA"/>
</dbReference>
<sequence>MAKGGKLPKGLQLKEVFLVKGKNMAVCRWEADSLDHLMQVAGSMKPSWKIEAYEAAPAYQS</sequence>
<proteinExistence type="predicted"/>
<keyword evidence="2" id="KW-1185">Reference proteome</keyword>
<gene>
    <name evidence="1" type="ORF">NAS2_1607</name>
</gene>
<evidence type="ECO:0008006" key="3">
    <source>
        <dbReference type="Google" id="ProtNLM"/>
    </source>
</evidence>
<protein>
    <recommendedName>
        <fullName evidence="3">DUF4242 domain-containing protein</fullName>
    </recommendedName>
</protein>
<organism evidence="1 2">
    <name type="scientific">Conexivisphaera calida</name>
    <dbReference type="NCBI Taxonomy" id="1874277"/>
    <lineage>
        <taxon>Archaea</taxon>
        <taxon>Nitrososphaerota</taxon>
        <taxon>Conexivisphaeria</taxon>
        <taxon>Conexivisphaerales</taxon>
        <taxon>Conexivisphaeraceae</taxon>
        <taxon>Conexivisphaera</taxon>
    </lineage>
</organism>
<evidence type="ECO:0000313" key="1">
    <source>
        <dbReference type="EMBL" id="BBE42981.1"/>
    </source>
</evidence>
<reference evidence="1 2" key="1">
    <citation type="journal article" date="2019" name="ISME J.">
        <title>Isolation and characterization of a thermophilic sulfur- and iron-reducing thaumarchaeote from a terrestrial acidic hot spring.</title>
        <authorList>
            <person name="Kato S."/>
            <person name="Itoh T."/>
            <person name="Yuki M."/>
            <person name="Nagamori M."/>
            <person name="Ohnishi M."/>
            <person name="Uematsu K."/>
            <person name="Suzuki K."/>
            <person name="Takashina T."/>
            <person name="Ohkuma M."/>
        </authorList>
    </citation>
    <scope>NUCLEOTIDE SEQUENCE [LARGE SCALE GENOMIC DNA]</scope>
    <source>
        <strain evidence="1 2">NAS-02</strain>
    </source>
</reference>